<sequence length="86" mass="9354">MDILRLQPSSILLSGISRVSALHVKILPLSSILGTKGITKPAIIGIAQQDGVKRGKEMRGMLKVFLNKTIKKKTCQKKAVAFIDVL</sequence>
<protein>
    <submittedName>
        <fullName evidence="1">Uncharacterized protein</fullName>
    </submittedName>
</protein>
<dbReference type="AlphaFoldDB" id="A0A7R9AL70"/>
<name>A0A7R9AL70_TIMSH</name>
<dbReference type="EMBL" id="OC000130">
    <property type="protein sequence ID" value="CAD7256237.1"/>
    <property type="molecule type" value="Genomic_DNA"/>
</dbReference>
<proteinExistence type="predicted"/>
<evidence type="ECO:0000313" key="1">
    <source>
        <dbReference type="EMBL" id="CAD7256237.1"/>
    </source>
</evidence>
<accession>A0A7R9AL70</accession>
<reference evidence="1" key="1">
    <citation type="submission" date="2020-11" db="EMBL/GenBank/DDBJ databases">
        <authorList>
            <person name="Tran Van P."/>
        </authorList>
    </citation>
    <scope>NUCLEOTIDE SEQUENCE</scope>
</reference>
<organism evidence="1">
    <name type="scientific">Timema shepardi</name>
    <name type="common">Walking stick</name>
    <dbReference type="NCBI Taxonomy" id="629360"/>
    <lineage>
        <taxon>Eukaryota</taxon>
        <taxon>Metazoa</taxon>
        <taxon>Ecdysozoa</taxon>
        <taxon>Arthropoda</taxon>
        <taxon>Hexapoda</taxon>
        <taxon>Insecta</taxon>
        <taxon>Pterygota</taxon>
        <taxon>Neoptera</taxon>
        <taxon>Polyneoptera</taxon>
        <taxon>Phasmatodea</taxon>
        <taxon>Timematodea</taxon>
        <taxon>Timematoidea</taxon>
        <taxon>Timematidae</taxon>
        <taxon>Timema</taxon>
    </lineage>
</organism>
<gene>
    <name evidence="1" type="ORF">TSIB3V08_LOCUS523</name>
</gene>